<comment type="function">
    <text evidence="5">Responsible for synthesis of pseudouridine from uracil.</text>
</comment>
<dbReference type="Pfam" id="PF01479">
    <property type="entry name" value="S4"/>
    <property type="match status" value="1"/>
</dbReference>
<name>A0A518ER67_9BACT</name>
<evidence type="ECO:0000256" key="5">
    <source>
        <dbReference type="RuleBase" id="RU362028"/>
    </source>
</evidence>
<dbReference type="EC" id="5.4.99.-" evidence="5"/>
<evidence type="ECO:0000313" key="8">
    <source>
        <dbReference type="Proteomes" id="UP000320390"/>
    </source>
</evidence>
<dbReference type="Gene3D" id="3.10.290.10">
    <property type="entry name" value="RNA-binding S4 domain"/>
    <property type="match status" value="1"/>
</dbReference>
<accession>A0A518ER67</accession>
<keyword evidence="8" id="KW-1185">Reference proteome</keyword>
<dbReference type="Gene3D" id="3.30.2350.10">
    <property type="entry name" value="Pseudouridine synthase"/>
    <property type="match status" value="1"/>
</dbReference>
<comment type="similarity">
    <text evidence="1 5">Belongs to the pseudouridine synthase RluA family.</text>
</comment>
<dbReference type="InterPro" id="IPR050188">
    <property type="entry name" value="RluA_PseudoU_synthase"/>
</dbReference>
<dbReference type="RefSeq" id="WP_419191215.1">
    <property type="nucleotide sequence ID" value="NZ_CP036434.1"/>
</dbReference>
<proteinExistence type="inferred from homology"/>
<dbReference type="SMART" id="SM00363">
    <property type="entry name" value="S4"/>
    <property type="match status" value="1"/>
</dbReference>
<dbReference type="Proteomes" id="UP000320390">
    <property type="component" value="Chromosome"/>
</dbReference>
<keyword evidence="4" id="KW-0694">RNA-binding</keyword>
<dbReference type="InterPro" id="IPR006225">
    <property type="entry name" value="PsdUridine_synth_RluC/D"/>
</dbReference>
<evidence type="ECO:0000256" key="2">
    <source>
        <dbReference type="ARBA" id="ARBA00023235"/>
    </source>
</evidence>
<dbReference type="AlphaFoldDB" id="A0A518ER67"/>
<dbReference type="InterPro" id="IPR036986">
    <property type="entry name" value="S4_RNA-bd_sf"/>
</dbReference>
<evidence type="ECO:0000259" key="6">
    <source>
        <dbReference type="SMART" id="SM00363"/>
    </source>
</evidence>
<dbReference type="Pfam" id="PF00849">
    <property type="entry name" value="PseudoU_synth_2"/>
    <property type="match status" value="1"/>
</dbReference>
<protein>
    <recommendedName>
        <fullName evidence="5">Pseudouridine synthase</fullName>
        <ecNumber evidence="5">5.4.99.-</ecNumber>
    </recommendedName>
</protein>
<dbReference type="GO" id="GO:0000455">
    <property type="term" value="P:enzyme-directed rRNA pseudouridine synthesis"/>
    <property type="evidence" value="ECO:0007669"/>
    <property type="project" value="TreeGrafter"/>
</dbReference>
<dbReference type="SUPFAM" id="SSF55120">
    <property type="entry name" value="Pseudouridine synthase"/>
    <property type="match status" value="1"/>
</dbReference>
<dbReference type="InterPro" id="IPR002942">
    <property type="entry name" value="S4_RNA-bd"/>
</dbReference>
<dbReference type="PROSITE" id="PS01129">
    <property type="entry name" value="PSI_RLU"/>
    <property type="match status" value="1"/>
</dbReference>
<dbReference type="GO" id="GO:0120159">
    <property type="term" value="F:rRNA pseudouridine synthase activity"/>
    <property type="evidence" value="ECO:0007669"/>
    <property type="project" value="UniProtKB-ARBA"/>
</dbReference>
<dbReference type="NCBIfam" id="TIGR00005">
    <property type="entry name" value="rluA_subfam"/>
    <property type="match status" value="1"/>
</dbReference>
<reference evidence="7 8" key="1">
    <citation type="submission" date="2019-02" db="EMBL/GenBank/DDBJ databases">
        <title>Deep-cultivation of Planctomycetes and their phenomic and genomic characterization uncovers novel biology.</title>
        <authorList>
            <person name="Wiegand S."/>
            <person name="Jogler M."/>
            <person name="Boedeker C."/>
            <person name="Pinto D."/>
            <person name="Vollmers J."/>
            <person name="Rivas-Marin E."/>
            <person name="Kohn T."/>
            <person name="Peeters S.H."/>
            <person name="Heuer A."/>
            <person name="Rast P."/>
            <person name="Oberbeckmann S."/>
            <person name="Bunk B."/>
            <person name="Jeske O."/>
            <person name="Meyerdierks A."/>
            <person name="Storesund J.E."/>
            <person name="Kallscheuer N."/>
            <person name="Luecker S."/>
            <person name="Lage O.M."/>
            <person name="Pohl T."/>
            <person name="Merkel B.J."/>
            <person name="Hornburger P."/>
            <person name="Mueller R.-W."/>
            <person name="Bruemmer F."/>
            <person name="Labrenz M."/>
            <person name="Spormann A.M."/>
            <person name="Op den Camp H."/>
            <person name="Overmann J."/>
            <person name="Amann R."/>
            <person name="Jetten M.S.M."/>
            <person name="Mascher T."/>
            <person name="Medema M.H."/>
            <person name="Devos D.P."/>
            <person name="Kaster A.-K."/>
            <person name="Ovreas L."/>
            <person name="Rohde M."/>
            <person name="Galperin M.Y."/>
            <person name="Jogler C."/>
        </authorList>
    </citation>
    <scope>NUCLEOTIDE SEQUENCE [LARGE SCALE GENOMIC DNA]</scope>
    <source>
        <strain evidence="7 8">Poly30</strain>
    </source>
</reference>
<feature type="active site" evidence="3">
    <location>
        <position position="144"/>
    </location>
</feature>
<dbReference type="InterPro" id="IPR006224">
    <property type="entry name" value="PsdUridine_synth_RluA-like_CS"/>
</dbReference>
<organism evidence="7 8">
    <name type="scientific">Saltatorellus ferox</name>
    <dbReference type="NCBI Taxonomy" id="2528018"/>
    <lineage>
        <taxon>Bacteria</taxon>
        <taxon>Pseudomonadati</taxon>
        <taxon>Planctomycetota</taxon>
        <taxon>Planctomycetia</taxon>
        <taxon>Planctomycetia incertae sedis</taxon>
        <taxon>Saltatorellus</taxon>
    </lineage>
</organism>
<dbReference type="SUPFAM" id="SSF55174">
    <property type="entry name" value="Alpha-L RNA-binding motif"/>
    <property type="match status" value="1"/>
</dbReference>
<dbReference type="GO" id="GO:0003723">
    <property type="term" value="F:RNA binding"/>
    <property type="evidence" value="ECO:0007669"/>
    <property type="project" value="UniProtKB-KW"/>
</dbReference>
<evidence type="ECO:0000256" key="4">
    <source>
        <dbReference type="PROSITE-ProRule" id="PRU00182"/>
    </source>
</evidence>
<gene>
    <name evidence="7" type="ORF">Poly30_20900</name>
</gene>
<dbReference type="PANTHER" id="PTHR21600:SF87">
    <property type="entry name" value="RNA PSEUDOURIDYLATE SYNTHASE DOMAIN-CONTAINING PROTEIN 1"/>
    <property type="match status" value="1"/>
</dbReference>
<dbReference type="PANTHER" id="PTHR21600">
    <property type="entry name" value="MITOCHONDRIAL RNA PSEUDOURIDINE SYNTHASE"/>
    <property type="match status" value="1"/>
</dbReference>
<sequence>MAETIQTFEVAESLGGARLDVVLADAVSSWSRSRLQKAVKSGSVEVDGVPITRPNTAMKAGQKVSIRLDDERETSTDTRGGIINDLTVLYEDDEIAVIDKPAGLVTHPNPRQIAGTVSDLAVERYGPLPEVQGENRPGIVHRLDRLTSGVLVLGRTESALQNLKAQFQARTVQKTYNAIVHGVPRFDTEWLTGAIATSTQSPDRMRVVPEHLREDMLEAGEARTAETMIETLETFGFASFIAAMPKTGRTHQIRVHLLAAGMPILYDRVYKIGGAPKLPIPAGVPRMERPALHARRLEIDHPKTGERMTFEADLPADMAGLLAWMRAR</sequence>
<dbReference type="CDD" id="cd00165">
    <property type="entry name" value="S4"/>
    <property type="match status" value="1"/>
</dbReference>
<dbReference type="EMBL" id="CP036434">
    <property type="protein sequence ID" value="QDV06580.1"/>
    <property type="molecule type" value="Genomic_DNA"/>
</dbReference>
<evidence type="ECO:0000313" key="7">
    <source>
        <dbReference type="EMBL" id="QDV06580.1"/>
    </source>
</evidence>
<dbReference type="InterPro" id="IPR020103">
    <property type="entry name" value="PsdUridine_synth_cat_dom_sf"/>
</dbReference>
<dbReference type="CDD" id="cd02869">
    <property type="entry name" value="PseudoU_synth_RluA_like"/>
    <property type="match status" value="1"/>
</dbReference>
<dbReference type="InterPro" id="IPR006145">
    <property type="entry name" value="PsdUridine_synth_RsuA/RluA"/>
</dbReference>
<comment type="catalytic activity">
    <reaction evidence="5">
        <text>a uridine in RNA = a pseudouridine in RNA</text>
        <dbReference type="Rhea" id="RHEA:48348"/>
        <dbReference type="Rhea" id="RHEA-COMP:12068"/>
        <dbReference type="Rhea" id="RHEA-COMP:12069"/>
        <dbReference type="ChEBI" id="CHEBI:65314"/>
        <dbReference type="ChEBI" id="CHEBI:65315"/>
    </reaction>
</comment>
<evidence type="ECO:0000256" key="3">
    <source>
        <dbReference type="PIRSR" id="PIRSR606225-1"/>
    </source>
</evidence>
<evidence type="ECO:0000256" key="1">
    <source>
        <dbReference type="ARBA" id="ARBA00010876"/>
    </source>
</evidence>
<keyword evidence="2 5" id="KW-0413">Isomerase</keyword>
<dbReference type="PROSITE" id="PS50889">
    <property type="entry name" value="S4"/>
    <property type="match status" value="1"/>
</dbReference>
<feature type="domain" description="RNA-binding S4" evidence="6">
    <location>
        <begin position="17"/>
        <end position="73"/>
    </location>
</feature>